<gene>
    <name evidence="10" type="ORF">CVIRNUC_009245</name>
</gene>
<dbReference type="PRINTS" id="PR00926">
    <property type="entry name" value="MITOCARRIER"/>
</dbReference>
<reference evidence="10 11" key="1">
    <citation type="submission" date="2023-10" db="EMBL/GenBank/DDBJ databases">
        <authorList>
            <person name="Maclean D."/>
            <person name="Macfadyen A."/>
        </authorList>
    </citation>
    <scope>NUCLEOTIDE SEQUENCE [LARGE SCALE GENOMIC DNA]</scope>
</reference>
<proteinExistence type="inferred from homology"/>
<feature type="repeat" description="Solcar" evidence="8">
    <location>
        <begin position="12"/>
        <end position="101"/>
    </location>
</feature>
<keyword evidence="5" id="KW-0677">Repeat</keyword>
<comment type="subcellular location">
    <subcellularLocation>
        <location evidence="1">Membrane</location>
        <topology evidence="1">Multi-pass membrane protein</topology>
    </subcellularLocation>
</comment>
<evidence type="ECO:0000313" key="11">
    <source>
        <dbReference type="Proteomes" id="UP001314263"/>
    </source>
</evidence>
<dbReference type="SUPFAM" id="SSF103506">
    <property type="entry name" value="Mitochondrial carrier"/>
    <property type="match status" value="1"/>
</dbReference>
<dbReference type="EMBL" id="CAUYUE010000013">
    <property type="protein sequence ID" value="CAK0786032.1"/>
    <property type="molecule type" value="Genomic_DNA"/>
</dbReference>
<dbReference type="PROSITE" id="PS50920">
    <property type="entry name" value="SOLCAR"/>
    <property type="match status" value="3"/>
</dbReference>
<keyword evidence="4 8" id="KW-0812">Transmembrane</keyword>
<dbReference type="Gene3D" id="1.50.40.10">
    <property type="entry name" value="Mitochondrial carrier domain"/>
    <property type="match status" value="1"/>
</dbReference>
<evidence type="ECO:0000256" key="9">
    <source>
        <dbReference type="RuleBase" id="RU000488"/>
    </source>
</evidence>
<feature type="repeat" description="Solcar" evidence="8">
    <location>
        <begin position="108"/>
        <end position="190"/>
    </location>
</feature>
<evidence type="ECO:0000256" key="5">
    <source>
        <dbReference type="ARBA" id="ARBA00022737"/>
    </source>
</evidence>
<evidence type="ECO:0000256" key="1">
    <source>
        <dbReference type="ARBA" id="ARBA00004141"/>
    </source>
</evidence>
<evidence type="ECO:0000256" key="4">
    <source>
        <dbReference type="ARBA" id="ARBA00022692"/>
    </source>
</evidence>
<dbReference type="Proteomes" id="UP001314263">
    <property type="component" value="Unassembled WGS sequence"/>
</dbReference>
<dbReference type="InterPro" id="IPR018108">
    <property type="entry name" value="MCP_transmembrane"/>
</dbReference>
<keyword evidence="3 9" id="KW-0813">Transport</keyword>
<evidence type="ECO:0000256" key="2">
    <source>
        <dbReference type="ARBA" id="ARBA00006375"/>
    </source>
</evidence>
<keyword evidence="6" id="KW-1133">Transmembrane helix</keyword>
<comment type="similarity">
    <text evidence="2 9">Belongs to the mitochondrial carrier (TC 2.A.29) family.</text>
</comment>
<dbReference type="PANTHER" id="PTHR45618">
    <property type="entry name" value="MITOCHONDRIAL DICARBOXYLATE CARRIER-RELATED"/>
    <property type="match status" value="1"/>
</dbReference>
<comment type="caution">
    <text evidence="10">The sequence shown here is derived from an EMBL/GenBank/DDBJ whole genome shotgun (WGS) entry which is preliminary data.</text>
</comment>
<name>A0AAV1IFQ0_9CHLO</name>
<dbReference type="InterPro" id="IPR023395">
    <property type="entry name" value="MCP_dom_sf"/>
</dbReference>
<organism evidence="10 11">
    <name type="scientific">Coccomyxa viridis</name>
    <dbReference type="NCBI Taxonomy" id="1274662"/>
    <lineage>
        <taxon>Eukaryota</taxon>
        <taxon>Viridiplantae</taxon>
        <taxon>Chlorophyta</taxon>
        <taxon>core chlorophytes</taxon>
        <taxon>Trebouxiophyceae</taxon>
        <taxon>Trebouxiophyceae incertae sedis</taxon>
        <taxon>Coccomyxaceae</taxon>
        <taxon>Coccomyxa</taxon>
    </lineage>
</organism>
<evidence type="ECO:0000256" key="8">
    <source>
        <dbReference type="PROSITE-ProRule" id="PRU00282"/>
    </source>
</evidence>
<keyword evidence="11" id="KW-1185">Reference proteome</keyword>
<dbReference type="Pfam" id="PF00153">
    <property type="entry name" value="Mito_carr"/>
    <property type="match status" value="3"/>
</dbReference>
<dbReference type="AlphaFoldDB" id="A0AAV1IFQ0"/>
<dbReference type="InterPro" id="IPR050391">
    <property type="entry name" value="Mito_Metabolite_Transporter"/>
</dbReference>
<evidence type="ECO:0000256" key="6">
    <source>
        <dbReference type="ARBA" id="ARBA00022989"/>
    </source>
</evidence>
<dbReference type="GO" id="GO:0055085">
    <property type="term" value="P:transmembrane transport"/>
    <property type="evidence" value="ECO:0007669"/>
    <property type="project" value="InterPro"/>
</dbReference>
<evidence type="ECO:0000256" key="3">
    <source>
        <dbReference type="ARBA" id="ARBA00022448"/>
    </source>
</evidence>
<sequence length="289" mass="30734">MDKQAYTNAVLKEFLTSGLAVSAANVCTNPIDVVKVRMQLQTLQLASDGTRLVAPNLVRTGVAMVQTEGYAALMSGVSATVARGLFYGGLRLGMYAPLKTIVGADSDPTLLKKIAAGSASGAIATFITNPIELLKTRLQSNSTMGPLAVMQKIVRENGVTGLWKGTLPSAVRGTLLTASQCATYDDTKRLWMSATGWRDGLGTHVGVSMITGLAATTITAPVDVVKTHMYCNGSKYSNPVACAADIAKREGLRGFFKGWTANYARLGPQTTLMFVFMEHMRQVTGMKAL</sequence>
<dbReference type="InterPro" id="IPR002067">
    <property type="entry name" value="MCP"/>
</dbReference>
<protein>
    <submittedName>
        <fullName evidence="10">Uncharacterized protein</fullName>
    </submittedName>
</protein>
<dbReference type="GO" id="GO:0016020">
    <property type="term" value="C:membrane"/>
    <property type="evidence" value="ECO:0007669"/>
    <property type="project" value="UniProtKB-SubCell"/>
</dbReference>
<keyword evidence="7 8" id="KW-0472">Membrane</keyword>
<evidence type="ECO:0000313" key="10">
    <source>
        <dbReference type="EMBL" id="CAK0786032.1"/>
    </source>
</evidence>
<accession>A0AAV1IFQ0</accession>
<evidence type="ECO:0000256" key="7">
    <source>
        <dbReference type="ARBA" id="ARBA00023136"/>
    </source>
</evidence>
<feature type="repeat" description="Solcar" evidence="8">
    <location>
        <begin position="199"/>
        <end position="283"/>
    </location>
</feature>